<dbReference type="AlphaFoldDB" id="A0A9N7Y8C6"/>
<accession>A0A9N7Y8C6</accession>
<protein>
    <submittedName>
        <fullName evidence="1">Uncharacterized protein</fullName>
    </submittedName>
</protein>
<organism evidence="1 2">
    <name type="scientific">Pleuronectes platessa</name>
    <name type="common">European plaice</name>
    <dbReference type="NCBI Taxonomy" id="8262"/>
    <lineage>
        <taxon>Eukaryota</taxon>
        <taxon>Metazoa</taxon>
        <taxon>Chordata</taxon>
        <taxon>Craniata</taxon>
        <taxon>Vertebrata</taxon>
        <taxon>Euteleostomi</taxon>
        <taxon>Actinopterygii</taxon>
        <taxon>Neopterygii</taxon>
        <taxon>Teleostei</taxon>
        <taxon>Neoteleostei</taxon>
        <taxon>Acanthomorphata</taxon>
        <taxon>Carangaria</taxon>
        <taxon>Pleuronectiformes</taxon>
        <taxon>Pleuronectoidei</taxon>
        <taxon>Pleuronectidae</taxon>
        <taxon>Pleuronectes</taxon>
    </lineage>
</organism>
<evidence type="ECO:0000313" key="1">
    <source>
        <dbReference type="EMBL" id="CAB1416461.1"/>
    </source>
</evidence>
<keyword evidence="2" id="KW-1185">Reference proteome</keyword>
<gene>
    <name evidence="1" type="ORF">PLEPLA_LOCUS4252</name>
</gene>
<reference evidence="1" key="1">
    <citation type="submission" date="2020-03" db="EMBL/GenBank/DDBJ databases">
        <authorList>
            <person name="Weist P."/>
        </authorList>
    </citation>
    <scope>NUCLEOTIDE SEQUENCE</scope>
</reference>
<name>A0A9N7Y8C6_PLEPL</name>
<comment type="caution">
    <text evidence="1">The sequence shown here is derived from an EMBL/GenBank/DDBJ whole genome shotgun (WGS) entry which is preliminary data.</text>
</comment>
<sequence>MVGKEGVRGRKMRETGEREWDGVLLAGAHQMKWRGDPPFCIASIGMGVRAPAWVSALGLSIIIISSGPSQMHQHEIKGKPLNLLPSLRQHRAAL</sequence>
<dbReference type="EMBL" id="CADEAL010000209">
    <property type="protein sequence ID" value="CAB1416461.1"/>
    <property type="molecule type" value="Genomic_DNA"/>
</dbReference>
<dbReference type="Proteomes" id="UP001153269">
    <property type="component" value="Unassembled WGS sequence"/>
</dbReference>
<evidence type="ECO:0000313" key="2">
    <source>
        <dbReference type="Proteomes" id="UP001153269"/>
    </source>
</evidence>
<proteinExistence type="predicted"/>